<feature type="domain" description="Carboxymuconolactone decarboxylase-like" evidence="1">
    <location>
        <begin position="51"/>
        <end position="112"/>
    </location>
</feature>
<evidence type="ECO:0000313" key="3">
    <source>
        <dbReference type="Proteomes" id="UP001500194"/>
    </source>
</evidence>
<accession>A0AAV3SY87</accession>
<dbReference type="Proteomes" id="UP001500194">
    <property type="component" value="Unassembled WGS sequence"/>
</dbReference>
<gene>
    <name evidence="2" type="ORF">GCM10009019_02900</name>
</gene>
<dbReference type="PANTHER" id="PTHR34846:SF11">
    <property type="entry name" value="4-CARBOXYMUCONOLACTONE DECARBOXYLASE FAMILY PROTEIN (AFU_ORTHOLOGUE AFUA_6G11590)"/>
    <property type="match status" value="1"/>
</dbReference>
<proteinExistence type="predicted"/>
<dbReference type="RefSeq" id="WP_227261990.1">
    <property type="nucleotide sequence ID" value="NZ_BAAADU010000002.1"/>
</dbReference>
<keyword evidence="3" id="KW-1185">Reference proteome</keyword>
<dbReference type="SUPFAM" id="SSF69118">
    <property type="entry name" value="AhpD-like"/>
    <property type="match status" value="1"/>
</dbReference>
<protein>
    <submittedName>
        <fullName evidence="2">Carboxymuconolactone decarboxylase family protein</fullName>
    </submittedName>
</protein>
<dbReference type="PANTHER" id="PTHR34846">
    <property type="entry name" value="4-CARBOXYMUCONOLACTONE DECARBOXYLASE FAMILY PROTEIN (AFU_ORTHOLOGUE AFUA_6G11590)"/>
    <property type="match status" value="1"/>
</dbReference>
<dbReference type="InterPro" id="IPR029032">
    <property type="entry name" value="AhpD-like"/>
</dbReference>
<dbReference type="Pfam" id="PF02627">
    <property type="entry name" value="CMD"/>
    <property type="match status" value="1"/>
</dbReference>
<organism evidence="2 3">
    <name type="scientific">Salarchaeum japonicum</name>
    <dbReference type="NCBI Taxonomy" id="555573"/>
    <lineage>
        <taxon>Archaea</taxon>
        <taxon>Methanobacteriati</taxon>
        <taxon>Methanobacteriota</taxon>
        <taxon>Stenosarchaea group</taxon>
        <taxon>Halobacteria</taxon>
        <taxon>Halobacteriales</taxon>
        <taxon>Halobacteriaceae</taxon>
    </lineage>
</organism>
<evidence type="ECO:0000259" key="1">
    <source>
        <dbReference type="Pfam" id="PF02627"/>
    </source>
</evidence>
<dbReference type="AlphaFoldDB" id="A0AAV3SY87"/>
<dbReference type="EMBL" id="BAAADU010000002">
    <property type="protein sequence ID" value="GAA0644395.1"/>
    <property type="molecule type" value="Genomic_DNA"/>
</dbReference>
<comment type="caution">
    <text evidence="2">The sequence shown here is derived from an EMBL/GenBank/DDBJ whole genome shotgun (WGS) entry which is preliminary data.</text>
</comment>
<reference evidence="2 3" key="1">
    <citation type="journal article" date="2019" name="Int. J. Syst. Evol. Microbiol.">
        <title>The Global Catalogue of Microorganisms (GCM) 10K type strain sequencing project: providing services to taxonomists for standard genome sequencing and annotation.</title>
        <authorList>
            <consortium name="The Broad Institute Genomics Platform"/>
            <consortium name="The Broad Institute Genome Sequencing Center for Infectious Disease"/>
            <person name="Wu L."/>
            <person name="Ma J."/>
        </authorList>
    </citation>
    <scope>NUCLEOTIDE SEQUENCE [LARGE SCALE GENOMIC DNA]</scope>
    <source>
        <strain evidence="2 3">JCM 16327</strain>
    </source>
</reference>
<dbReference type="GeneID" id="68572597"/>
<evidence type="ECO:0000313" key="2">
    <source>
        <dbReference type="EMBL" id="GAA0644395.1"/>
    </source>
</evidence>
<dbReference type="InterPro" id="IPR003779">
    <property type="entry name" value="CMD-like"/>
</dbReference>
<dbReference type="Gene3D" id="1.20.1290.10">
    <property type="entry name" value="AhpD-like"/>
    <property type="match status" value="1"/>
</dbReference>
<sequence>MDIRGEPRVPYVESREELPESQRDVYDRVTAGRGKVIGPFGVLLHSPVLAGRVADLGSYLRFESALPEGLRELAIVVSGREFDAAFEWAVHAPLAREAGVSEAALDAVLDDAPVDDLPATEGLVIRYGRELWRDHEVADETYRAAEDAFGVQGVVDLTALLGYYGLVACVLNAFEVLPAAETPL</sequence>
<name>A0AAV3SY87_9EURY</name>
<dbReference type="GO" id="GO:0051920">
    <property type="term" value="F:peroxiredoxin activity"/>
    <property type="evidence" value="ECO:0007669"/>
    <property type="project" value="InterPro"/>
</dbReference>